<comment type="caution">
    <text evidence="3">The sequence shown here is derived from an EMBL/GenBank/DDBJ whole genome shotgun (WGS) entry which is preliminary data.</text>
</comment>
<dbReference type="Pfam" id="PF01352">
    <property type="entry name" value="KRAB"/>
    <property type="match status" value="1"/>
</dbReference>
<evidence type="ECO:0000259" key="2">
    <source>
        <dbReference type="PROSITE" id="PS50806"/>
    </source>
</evidence>
<dbReference type="InterPro" id="IPR036051">
    <property type="entry name" value="KRAB_dom_sf"/>
</dbReference>
<dbReference type="SMART" id="SM00349">
    <property type="entry name" value="KRAB"/>
    <property type="match status" value="1"/>
</dbReference>
<evidence type="ECO:0000259" key="1">
    <source>
        <dbReference type="PROSITE" id="PS50805"/>
    </source>
</evidence>
<gene>
    <name evidence="3" type="ORF">Y1Q_0017446</name>
</gene>
<proteinExistence type="predicted"/>
<dbReference type="InterPro" id="IPR001909">
    <property type="entry name" value="KRAB"/>
</dbReference>
<dbReference type="PROSITE" id="PS50805">
    <property type="entry name" value="KRAB"/>
    <property type="match status" value="1"/>
</dbReference>
<evidence type="ECO:0000313" key="3">
    <source>
        <dbReference type="EMBL" id="KYO25097.1"/>
    </source>
</evidence>
<dbReference type="EMBL" id="AKHW03005939">
    <property type="protein sequence ID" value="KYO25097.1"/>
    <property type="molecule type" value="Genomic_DNA"/>
</dbReference>
<protein>
    <submittedName>
        <fullName evidence="3">Uncharacterized protein</fullName>
    </submittedName>
</protein>
<dbReference type="InterPro" id="IPR050169">
    <property type="entry name" value="Krueppel_C2H2_ZnF"/>
</dbReference>
<dbReference type="GO" id="GO:0006355">
    <property type="term" value="P:regulation of DNA-templated transcription"/>
    <property type="evidence" value="ECO:0007669"/>
    <property type="project" value="InterPro"/>
</dbReference>
<feature type="domain" description="KRAB-related" evidence="2">
    <location>
        <begin position="5"/>
        <end position="69"/>
    </location>
</feature>
<dbReference type="PANTHER" id="PTHR23232:SF161">
    <property type="entry name" value="KRAB DOMAIN-CONTAINING PROTEIN"/>
    <property type="match status" value="1"/>
</dbReference>
<dbReference type="SUPFAM" id="SSF109640">
    <property type="entry name" value="KRAB domain (Kruppel-associated box)"/>
    <property type="match status" value="1"/>
</dbReference>
<feature type="domain" description="KRAB" evidence="1">
    <location>
        <begin position="8"/>
        <end position="80"/>
    </location>
</feature>
<organism evidence="3 4">
    <name type="scientific">Alligator mississippiensis</name>
    <name type="common">American alligator</name>
    <dbReference type="NCBI Taxonomy" id="8496"/>
    <lineage>
        <taxon>Eukaryota</taxon>
        <taxon>Metazoa</taxon>
        <taxon>Chordata</taxon>
        <taxon>Craniata</taxon>
        <taxon>Vertebrata</taxon>
        <taxon>Euteleostomi</taxon>
        <taxon>Archelosauria</taxon>
        <taxon>Archosauria</taxon>
        <taxon>Crocodylia</taxon>
        <taxon>Alligatoridae</taxon>
        <taxon>Alligatorinae</taxon>
        <taxon>Alligator</taxon>
    </lineage>
</organism>
<dbReference type="Gene3D" id="6.10.140.140">
    <property type="match status" value="1"/>
</dbReference>
<name>A0A151MKQ2_ALLMI</name>
<accession>A0A151MKQ2</accession>
<dbReference type="PANTHER" id="PTHR23232">
    <property type="entry name" value="KRAB DOMAIN C2H2 ZINC FINGER"/>
    <property type="match status" value="1"/>
</dbReference>
<dbReference type="Proteomes" id="UP000050525">
    <property type="component" value="Unassembled WGS sequence"/>
</dbReference>
<sequence>MDVGKLPEAFEDVAVYFTWKEWELLEAGDKGLYQDQMLRNYQVLVSLGYQGPTPDLICRIQQGEMELWVWEEEEDHCLRTCLQQMLRHLAELSSSSLLRKGLPT</sequence>
<dbReference type="InterPro" id="IPR003655">
    <property type="entry name" value="aKRAB"/>
</dbReference>
<keyword evidence="4" id="KW-1185">Reference proteome</keyword>
<dbReference type="PROSITE" id="PS50806">
    <property type="entry name" value="KRAB_RELATED"/>
    <property type="match status" value="1"/>
</dbReference>
<dbReference type="CDD" id="cd07765">
    <property type="entry name" value="KRAB_A-box"/>
    <property type="match status" value="1"/>
</dbReference>
<evidence type="ECO:0000313" key="4">
    <source>
        <dbReference type="Proteomes" id="UP000050525"/>
    </source>
</evidence>
<reference evidence="3 4" key="1">
    <citation type="journal article" date="2012" name="Genome Biol.">
        <title>Sequencing three crocodilian genomes to illuminate the evolution of archosaurs and amniotes.</title>
        <authorList>
            <person name="St John J.A."/>
            <person name="Braun E.L."/>
            <person name="Isberg S.R."/>
            <person name="Miles L.G."/>
            <person name="Chong A.Y."/>
            <person name="Gongora J."/>
            <person name="Dalzell P."/>
            <person name="Moran C."/>
            <person name="Bed'hom B."/>
            <person name="Abzhanov A."/>
            <person name="Burgess S.C."/>
            <person name="Cooksey A.M."/>
            <person name="Castoe T.A."/>
            <person name="Crawford N.G."/>
            <person name="Densmore L.D."/>
            <person name="Drew J.C."/>
            <person name="Edwards S.V."/>
            <person name="Faircloth B.C."/>
            <person name="Fujita M.K."/>
            <person name="Greenwold M.J."/>
            <person name="Hoffmann F.G."/>
            <person name="Howard J.M."/>
            <person name="Iguchi T."/>
            <person name="Janes D.E."/>
            <person name="Khan S.Y."/>
            <person name="Kohno S."/>
            <person name="de Koning A.J."/>
            <person name="Lance S.L."/>
            <person name="McCarthy F.M."/>
            <person name="McCormack J.E."/>
            <person name="Merchant M.E."/>
            <person name="Peterson D.G."/>
            <person name="Pollock D.D."/>
            <person name="Pourmand N."/>
            <person name="Raney B.J."/>
            <person name="Roessler K.A."/>
            <person name="Sanford J.R."/>
            <person name="Sawyer R.H."/>
            <person name="Schmidt C.J."/>
            <person name="Triplett E.W."/>
            <person name="Tuberville T.D."/>
            <person name="Venegas-Anaya M."/>
            <person name="Howard J.T."/>
            <person name="Jarvis E.D."/>
            <person name="Guillette L.J.Jr."/>
            <person name="Glenn T.C."/>
            <person name="Green R.E."/>
            <person name="Ray D.A."/>
        </authorList>
    </citation>
    <scope>NUCLEOTIDE SEQUENCE [LARGE SCALE GENOMIC DNA]</scope>
    <source>
        <strain evidence="3">KSC_2009_1</strain>
    </source>
</reference>
<dbReference type="AlphaFoldDB" id="A0A151MKQ2"/>